<dbReference type="EMBL" id="LJIJ01003437">
    <property type="protein sequence ID" value="ODM88550.1"/>
    <property type="molecule type" value="Genomic_DNA"/>
</dbReference>
<evidence type="ECO:0000256" key="1">
    <source>
        <dbReference type="ARBA" id="ARBA00004141"/>
    </source>
</evidence>
<protein>
    <submittedName>
        <fullName evidence="8">Solute carrier family 45 member 4</fullName>
    </submittedName>
</protein>
<dbReference type="Proteomes" id="UP000094527">
    <property type="component" value="Unassembled WGS sequence"/>
</dbReference>
<keyword evidence="9" id="KW-1185">Reference proteome</keyword>
<dbReference type="AlphaFoldDB" id="A0A1D2M6D5"/>
<sequence length="259" mass="29607">MSRVVEYVGVLHLLKDHVKETWTQFWANFSSSSDVNGGEDEKESNFRGRIRKTGKLGFFLTPLLGSLSDGCRSQLGRRRPFIILLSIGIILGLIMVPNGKTIGRMLGDTYIDDEPPDLKVPSELASHLLVVPPQLNSEVFRQTPWEFILWDEDSSKEVKLSYKQSSSKHAPTEYEHGFRAWNSLTYKDKDLDQQEFLKTLSRKDKSQKINHGDLERFILQATQGAGSDEDEEDLPENSPTTEAEERFFQIIKKITFQVK</sequence>
<accession>A0A1D2M6D5</accession>
<evidence type="ECO:0000313" key="8">
    <source>
        <dbReference type="EMBL" id="ODM88550.1"/>
    </source>
</evidence>
<dbReference type="PANTHER" id="PTHR19432">
    <property type="entry name" value="SUGAR TRANSPORTER"/>
    <property type="match status" value="1"/>
</dbReference>
<feature type="transmembrane region" description="Helical" evidence="7">
    <location>
        <begin position="81"/>
        <end position="99"/>
    </location>
</feature>
<reference evidence="8 9" key="1">
    <citation type="journal article" date="2016" name="Genome Biol. Evol.">
        <title>Gene Family Evolution Reflects Adaptation to Soil Environmental Stressors in the Genome of the Collembolan Orchesella cincta.</title>
        <authorList>
            <person name="Faddeeva-Vakhrusheva A."/>
            <person name="Derks M.F."/>
            <person name="Anvar S.Y."/>
            <person name="Agamennone V."/>
            <person name="Suring W."/>
            <person name="Smit S."/>
            <person name="van Straalen N.M."/>
            <person name="Roelofs D."/>
        </authorList>
    </citation>
    <scope>NUCLEOTIDE SEQUENCE [LARGE SCALE GENOMIC DNA]</scope>
    <source>
        <tissue evidence="8">Mixed pool</tissue>
    </source>
</reference>
<dbReference type="PANTHER" id="PTHR19432:SF35">
    <property type="entry name" value="SOLUTE CARRIER FAMILY 45 MEMBER 3 ISOFORM X1"/>
    <property type="match status" value="1"/>
</dbReference>
<keyword evidence="3 7" id="KW-0812">Transmembrane</keyword>
<evidence type="ECO:0000256" key="2">
    <source>
        <dbReference type="ARBA" id="ARBA00022448"/>
    </source>
</evidence>
<comment type="caution">
    <text evidence="8">The sequence shown here is derived from an EMBL/GenBank/DDBJ whole genome shotgun (WGS) entry which is preliminary data.</text>
</comment>
<keyword evidence="4 7" id="KW-1133">Transmembrane helix</keyword>
<evidence type="ECO:0000256" key="7">
    <source>
        <dbReference type="SAM" id="Phobius"/>
    </source>
</evidence>
<evidence type="ECO:0000256" key="5">
    <source>
        <dbReference type="ARBA" id="ARBA00023136"/>
    </source>
</evidence>
<keyword evidence="2" id="KW-0813">Transport</keyword>
<evidence type="ECO:0000313" key="9">
    <source>
        <dbReference type="Proteomes" id="UP000094527"/>
    </source>
</evidence>
<proteinExistence type="predicted"/>
<dbReference type="OrthoDB" id="28755at2759"/>
<evidence type="ECO:0000256" key="3">
    <source>
        <dbReference type="ARBA" id="ARBA00022692"/>
    </source>
</evidence>
<dbReference type="GO" id="GO:0016020">
    <property type="term" value="C:membrane"/>
    <property type="evidence" value="ECO:0007669"/>
    <property type="project" value="UniProtKB-SubCell"/>
</dbReference>
<evidence type="ECO:0000256" key="4">
    <source>
        <dbReference type="ARBA" id="ARBA00022989"/>
    </source>
</evidence>
<gene>
    <name evidence="8" type="ORF">Ocin01_18130</name>
</gene>
<dbReference type="GO" id="GO:0008506">
    <property type="term" value="F:sucrose:proton symporter activity"/>
    <property type="evidence" value="ECO:0007669"/>
    <property type="project" value="TreeGrafter"/>
</dbReference>
<comment type="subcellular location">
    <subcellularLocation>
        <location evidence="1">Membrane</location>
        <topology evidence="1">Multi-pass membrane protein</topology>
    </subcellularLocation>
</comment>
<keyword evidence="5 7" id="KW-0472">Membrane</keyword>
<feature type="region of interest" description="Disordered" evidence="6">
    <location>
        <begin position="220"/>
        <end position="244"/>
    </location>
</feature>
<evidence type="ECO:0000256" key="6">
    <source>
        <dbReference type="SAM" id="MobiDB-lite"/>
    </source>
</evidence>
<name>A0A1D2M6D5_ORCCI</name>
<organism evidence="8 9">
    <name type="scientific">Orchesella cincta</name>
    <name type="common">Springtail</name>
    <name type="synonym">Podura cincta</name>
    <dbReference type="NCBI Taxonomy" id="48709"/>
    <lineage>
        <taxon>Eukaryota</taxon>
        <taxon>Metazoa</taxon>
        <taxon>Ecdysozoa</taxon>
        <taxon>Arthropoda</taxon>
        <taxon>Hexapoda</taxon>
        <taxon>Collembola</taxon>
        <taxon>Entomobryomorpha</taxon>
        <taxon>Entomobryoidea</taxon>
        <taxon>Orchesellidae</taxon>
        <taxon>Orchesellinae</taxon>
        <taxon>Orchesella</taxon>
    </lineage>
</organism>